<evidence type="ECO:0000313" key="4">
    <source>
        <dbReference type="WBParaSite" id="TCONS_00016782.p1"/>
    </source>
</evidence>
<keyword evidence="1" id="KW-0175">Coiled coil</keyword>
<organism evidence="3 4">
    <name type="scientific">Strongyloides stercoralis</name>
    <name type="common">Threadworm</name>
    <dbReference type="NCBI Taxonomy" id="6248"/>
    <lineage>
        <taxon>Eukaryota</taxon>
        <taxon>Metazoa</taxon>
        <taxon>Ecdysozoa</taxon>
        <taxon>Nematoda</taxon>
        <taxon>Chromadorea</taxon>
        <taxon>Rhabditida</taxon>
        <taxon>Tylenchina</taxon>
        <taxon>Panagrolaimomorpha</taxon>
        <taxon>Strongyloidoidea</taxon>
        <taxon>Strongyloididae</taxon>
        <taxon>Strongyloides</taxon>
    </lineage>
</organism>
<feature type="region of interest" description="Disordered" evidence="2">
    <location>
        <begin position="205"/>
        <end position="233"/>
    </location>
</feature>
<evidence type="ECO:0000256" key="1">
    <source>
        <dbReference type="SAM" id="Coils"/>
    </source>
</evidence>
<dbReference type="Proteomes" id="UP000035681">
    <property type="component" value="Unplaced"/>
</dbReference>
<accession>A0AAF5I4B2</accession>
<feature type="region of interest" description="Disordered" evidence="2">
    <location>
        <begin position="83"/>
        <end position="113"/>
    </location>
</feature>
<evidence type="ECO:0000313" key="3">
    <source>
        <dbReference type="Proteomes" id="UP000035681"/>
    </source>
</evidence>
<feature type="compositionally biased region" description="Low complexity" evidence="2">
    <location>
        <begin position="421"/>
        <end position="430"/>
    </location>
</feature>
<feature type="compositionally biased region" description="Low complexity" evidence="2">
    <location>
        <begin position="443"/>
        <end position="456"/>
    </location>
</feature>
<protein>
    <submittedName>
        <fullName evidence="4">Uncharacterized protein</fullName>
    </submittedName>
</protein>
<feature type="compositionally biased region" description="Polar residues" evidence="2">
    <location>
        <begin position="130"/>
        <end position="148"/>
    </location>
</feature>
<proteinExistence type="predicted"/>
<sequence length="2105" mass="243734">MVVLYQPCQSNKNMTILILCLDNNKYRGLIAIFICQAHRIAIATMNQSTNPPGSKMKVLSKAALKYYPEDLIKKVESEEQQQQQFSIQTLEPIPETPIKGPPSRKGRKRVSDDLLTNTIQTNESLTGRVPITNNQKLTSQNHTTTKPKSTQRTKKRDGGVGLSATEQNVLKILAANAQELGNQKVPPITIQRSQTNVNTAKIVSEKKQQTQHNIKGLSNEQPKNNSPHKTIIPRSAGHHQNVSAVSKASLELTPNITPNIRSNITKSDVDFVPQLAPQRNKSTGRIITPKIEPEIIRTIPKIVTSNSQITTVTPSHLVITPPPKRTVSTPMQRIQPIRPIKSPEYQNSLKITTHYPQDMTNNTTISPAQVHLVTKQNTQQSTQNNDTGHSLPPTNMEASSQQQILIHQQLLQQQLHQQNQQVKQTQQSSQIRVQTPRHMQKLQQQQIQQGQNQQQNIKDEIQKQQIQNHQLQQQHVQQQINQKLQHLQHQQLQQQMQQQNQNTLLATNIQFQETFKKLQEQHKIKEKILLEQKRIDLEKAEKIRVEEETRLSKQKNFILEQKQIIDQQSDNQTTVIYTTQQGGVQSIGNIGGNISHQNVSNIQNDQNLQDLINQVSLQSTTNQQNQERLLEQQRFQQETDMVREHMGRMVAANNLNQSWQNTQTINNNESLNYLLNQFASISPQLFNQFPISHDTLQQLLHGKSDQTFQRMLIQHLVNQLHLLLNQNISPNNQILTQQQTHSTHQNQNIKENTNVNMSNTNSEHHQQQIAYNKALNNLTAAGITDENRLRLQQEYASVIRSFQEEESKKHKAEIDKRRLEEIVKKQHEKELLKKEAEQQRFQAEELWKCHEAEKKQSELEQMKQIDIENKKVFEEETKRKYEEKKPEEVEEKLLKEKIEEEVVDKVDVETKKLFETTKGKNSDNKKIYRINEVITSRAQQKLDKTRNLIIEERKIPTVEEKQKGMIEDMQDKIRQEVFHEQIISNKGKNQNKDRKNEQIIITNNEEHHNEENRKEIIVLHKERVLEKEKIGAFILQANQIYQLNKNCNMDEFLKLCICLDPSTNIEEKICGENSFFKREDLLKIPPKVFLEDLSAEHRRVCKELEEEAKRLNIDGKRYPLVETVTMKNNIQGLKRTGGSTFNNAPSKKPCLEKTNNTSVILKATQLNKPKSTLCPSTFLPPSSLKHSTTVSNSTILKPFVKSSTIKKDTIPPKMILVQKTFSGQLQQIQDPSTTILPKIEKKISIQKTTPIVLPTKVLKPILVTSKKEIDKVISPTTIKKFTDNKLKNKDNTLKTIVKRKGNILSMTRSQLEERLRAFRAAANVAATTNESNCSTTKKYFAENDSNKPGPSGVKIRLSDKDIETLINKGKSRPKTSALEMAGKMKNKLEKEHLKDFNFELVKVERIVDDKNNKITFKNGTIETNNLSSENSLSISKKCKNDKEKKKKKIKEKKKLIKFEDNVGIHFFTPVCSEDEYVEPPISVIDQITYVEDLIKKVIFNQNTSQKQKNEALVRLNNKLEDKHVTSNSVDENDILKSNFITELVSYVIQFKKKLTVLDKLAEEVNEEIEKLSILSDSDKLKHKFKVIIKNELLKLDEERKRNTYDRLKSKKIDKFNSGNVNKDDSPNSSVILAKNVLPDIPDDVDLRKEDLQCHELIDGKDVTMEDDEFLVESNNIEWEKVVLPKNIAYDNLKYITKKQAVYIYNFSKTIPLSVKKILNDSSESVYDDIKMDYVSSNSSLRNINDIKIPKKLDVLLKSIKYNELSVPTFESKRDIYICKIFLKRYILSKLYSISKRKVKILKGDHQRIQEIRKKHQYEKELQIRKHIRENSEIKNDIDYMKKFLTDKILNEYENEKKVSMKKMLEKLDFEEQYQYNELKEWSLNRNLFTKCAPSRHSTYLRRNLVDSKNIIETTRRGAKKKVVVEDPIPHYMLPCSSVRIEKDVELMEKEWQDKQAALKIDDDLVVKTNSRNKKPNTITVIYEENRVIRDGKMFYIHQNVFCEFRHIGQMMCYMFLINKDECFLRSRLLGDTRIFCVSKKDLETGRVIFKRKATQKKTLKDPNEPSPVKSRAKRGGRTSRGGRGARGRRGACRSRGGRGNRGGRR</sequence>
<dbReference type="AlphaFoldDB" id="A0AAF5I4B2"/>
<evidence type="ECO:0000256" key="2">
    <source>
        <dbReference type="SAM" id="MobiDB-lite"/>
    </source>
</evidence>
<keyword evidence="3" id="KW-1185">Reference proteome</keyword>
<feature type="compositionally biased region" description="Polar residues" evidence="2">
    <location>
        <begin position="210"/>
        <end position="228"/>
    </location>
</feature>
<reference evidence="4" key="1">
    <citation type="submission" date="2024-02" db="UniProtKB">
        <authorList>
            <consortium name="WormBaseParasite"/>
        </authorList>
    </citation>
    <scope>IDENTIFICATION</scope>
</reference>
<feature type="compositionally biased region" description="Basic residues" evidence="2">
    <location>
        <begin position="2083"/>
        <end position="2105"/>
    </location>
</feature>
<feature type="compositionally biased region" description="Low complexity" evidence="2">
    <location>
        <begin position="374"/>
        <end position="387"/>
    </location>
</feature>
<dbReference type="WBParaSite" id="TCONS_00016782.p1">
    <property type="protein sequence ID" value="TCONS_00016782.p1"/>
    <property type="gene ID" value="XLOC_011437"/>
</dbReference>
<feature type="coiled-coil region" evidence="1">
    <location>
        <begin position="1087"/>
        <end position="1114"/>
    </location>
</feature>
<feature type="region of interest" description="Disordered" evidence="2">
    <location>
        <begin position="2054"/>
        <end position="2105"/>
    </location>
</feature>
<feature type="region of interest" description="Disordered" evidence="2">
    <location>
        <begin position="130"/>
        <end position="160"/>
    </location>
</feature>
<name>A0AAF5I4B2_STRER</name>
<feature type="region of interest" description="Disordered" evidence="2">
    <location>
        <begin position="374"/>
        <end position="402"/>
    </location>
</feature>
<feature type="region of interest" description="Disordered" evidence="2">
    <location>
        <begin position="421"/>
        <end position="456"/>
    </location>
</feature>
<feature type="coiled-coil region" evidence="1">
    <location>
        <begin position="802"/>
        <end position="844"/>
    </location>
</feature>